<comment type="caution">
    <text evidence="1">The sequence shown here is derived from an EMBL/GenBank/DDBJ whole genome shotgun (WGS) entry which is preliminary data.</text>
</comment>
<accession>A0ABR6BV22</accession>
<dbReference type="RefSeq" id="WP_346140262.1">
    <property type="nucleotide sequence ID" value="NZ_BAAABQ010000070.1"/>
</dbReference>
<proteinExistence type="predicted"/>
<evidence type="ECO:0000313" key="1">
    <source>
        <dbReference type="EMBL" id="MBA8930762.1"/>
    </source>
</evidence>
<keyword evidence="2" id="KW-1185">Reference proteome</keyword>
<dbReference type="EMBL" id="JACJID010000007">
    <property type="protein sequence ID" value="MBA8930762.1"/>
    <property type="molecule type" value="Genomic_DNA"/>
</dbReference>
<evidence type="ECO:0000313" key="2">
    <source>
        <dbReference type="Proteomes" id="UP000517916"/>
    </source>
</evidence>
<reference evidence="1 2" key="1">
    <citation type="submission" date="2020-08" db="EMBL/GenBank/DDBJ databases">
        <title>Genomic Encyclopedia of Archaeal and Bacterial Type Strains, Phase II (KMG-II): from individual species to whole genera.</title>
        <authorList>
            <person name="Goeker M."/>
        </authorList>
    </citation>
    <scope>NUCLEOTIDE SEQUENCE [LARGE SCALE GENOMIC DNA]</scope>
    <source>
        <strain evidence="1 2">DSM 43850</strain>
    </source>
</reference>
<organism evidence="1 2">
    <name type="scientific">Kutzneria viridogrisea</name>
    <dbReference type="NCBI Taxonomy" id="47990"/>
    <lineage>
        <taxon>Bacteria</taxon>
        <taxon>Bacillati</taxon>
        <taxon>Actinomycetota</taxon>
        <taxon>Actinomycetes</taxon>
        <taxon>Pseudonocardiales</taxon>
        <taxon>Pseudonocardiaceae</taxon>
        <taxon>Kutzneria</taxon>
    </lineage>
</organism>
<sequence length="262" mass="30035">MVRDAESAHEYVFAIRLGDAISGSFLVPSWLALHNPYLGWRRRSVRQVAYWPTARWADARAGRRDGRRRIVGVPETAPEAGRRTVTTPRVAELVSLTEQRMSWEVARHHREQAWMQRLRSKHLAPLDGQIERTELAAQALADLEKDQDLTRWARGADVLHSECYVRRRRLAELERCRVAAVEHYTKEKERLGELLQRVAAVESGMAILDDVTRSRVQQACAHGTRRIFNYWASFVRSHPQGGEVNERFVPAVPSPTEVAEQT</sequence>
<name>A0ABR6BV22_9PSEU</name>
<dbReference type="Proteomes" id="UP000517916">
    <property type="component" value="Unassembled WGS sequence"/>
</dbReference>
<gene>
    <name evidence="1" type="ORF">BC739_008009</name>
</gene>
<protein>
    <submittedName>
        <fullName evidence="1">Uncharacterized protein</fullName>
    </submittedName>
</protein>